<feature type="signal peptide" evidence="2">
    <location>
        <begin position="1"/>
        <end position="21"/>
    </location>
</feature>
<sequence>MNTKKHVLFLMLMLFVGAFNAALAGNSKKTEIRKVKNFDAVSVSTGIDLFLRMGDEKEVKVVADEDVVDNIITEVKNGTLRIYSKKSNFFGFFNFSSSSPRKVYVTVSDLKSIEASSGSDVKSENTLRGDALNVSSSSGSDVVLDVIYKDVSLSSSSGSDIRVTGKAKTVKAAASSGSDIDARNLISEICYANTSSGADISVFAKQEIHAGASSGGDIRYYGNPPVKNIEESSGGDVSGR</sequence>
<keyword evidence="2" id="KW-0732">Signal</keyword>
<dbReference type="EMBL" id="FQUM01000005">
    <property type="protein sequence ID" value="SHF45349.1"/>
    <property type="molecule type" value="Genomic_DNA"/>
</dbReference>
<evidence type="ECO:0000313" key="4">
    <source>
        <dbReference type="EMBL" id="SHF45349.1"/>
    </source>
</evidence>
<dbReference type="Pfam" id="PF10988">
    <property type="entry name" value="DUF2807"/>
    <property type="match status" value="1"/>
</dbReference>
<evidence type="ECO:0000256" key="2">
    <source>
        <dbReference type="SAM" id="SignalP"/>
    </source>
</evidence>
<dbReference type="Gene3D" id="2.160.20.120">
    <property type="match status" value="1"/>
</dbReference>
<reference evidence="4 5" key="1">
    <citation type="submission" date="2016-11" db="EMBL/GenBank/DDBJ databases">
        <authorList>
            <person name="Jaros S."/>
            <person name="Januszkiewicz K."/>
            <person name="Wedrychowicz H."/>
        </authorList>
    </citation>
    <scope>NUCLEOTIDE SEQUENCE [LARGE SCALE GENOMIC DNA]</scope>
    <source>
        <strain evidence="4 5">DSM 26910</strain>
    </source>
</reference>
<feature type="region of interest" description="Disordered" evidence="1">
    <location>
        <begin position="213"/>
        <end position="240"/>
    </location>
</feature>
<dbReference type="Proteomes" id="UP000184164">
    <property type="component" value="Unassembled WGS sequence"/>
</dbReference>
<evidence type="ECO:0000313" key="5">
    <source>
        <dbReference type="Proteomes" id="UP000184164"/>
    </source>
</evidence>
<keyword evidence="5" id="KW-1185">Reference proteome</keyword>
<evidence type="ECO:0000259" key="3">
    <source>
        <dbReference type="Pfam" id="PF10988"/>
    </source>
</evidence>
<feature type="chain" id="PRO_5012070138" evidence="2">
    <location>
        <begin position="22"/>
        <end position="240"/>
    </location>
</feature>
<protein>
    <submittedName>
        <fullName evidence="4">Putative auto-transporter adhesin, head GIN domain</fullName>
    </submittedName>
</protein>
<dbReference type="InterPro" id="IPR021255">
    <property type="entry name" value="DUF2807"/>
</dbReference>
<dbReference type="STRING" id="1484053.SAMN05444274_105282"/>
<evidence type="ECO:0000256" key="1">
    <source>
        <dbReference type="SAM" id="MobiDB-lite"/>
    </source>
</evidence>
<proteinExistence type="predicted"/>
<name>A0A1M5BS38_9BACT</name>
<dbReference type="AlphaFoldDB" id="A0A1M5BS38"/>
<gene>
    <name evidence="4" type="ORF">SAMN05444274_105282</name>
</gene>
<organism evidence="4 5">
    <name type="scientific">Mariniphaga anaerophila</name>
    <dbReference type="NCBI Taxonomy" id="1484053"/>
    <lineage>
        <taxon>Bacteria</taxon>
        <taxon>Pseudomonadati</taxon>
        <taxon>Bacteroidota</taxon>
        <taxon>Bacteroidia</taxon>
        <taxon>Marinilabiliales</taxon>
        <taxon>Prolixibacteraceae</taxon>
        <taxon>Mariniphaga</taxon>
    </lineage>
</organism>
<feature type="domain" description="Putative auto-transporter adhesin head GIN" evidence="3">
    <location>
        <begin position="37"/>
        <end position="224"/>
    </location>
</feature>
<accession>A0A1M5BS38</accession>